<organism evidence="1 2">
    <name type="scientific">Sorangium cellulosum</name>
    <name type="common">Polyangium cellulosum</name>
    <dbReference type="NCBI Taxonomy" id="56"/>
    <lineage>
        <taxon>Bacteria</taxon>
        <taxon>Pseudomonadati</taxon>
        <taxon>Myxococcota</taxon>
        <taxon>Polyangia</taxon>
        <taxon>Polyangiales</taxon>
        <taxon>Polyangiaceae</taxon>
        <taxon>Sorangium</taxon>
    </lineage>
</organism>
<evidence type="ECO:0000313" key="2">
    <source>
        <dbReference type="Proteomes" id="UP000295781"/>
    </source>
</evidence>
<dbReference type="RefSeq" id="WP_129347782.1">
    <property type="nucleotide sequence ID" value="NZ_CP012670.1"/>
</dbReference>
<evidence type="ECO:0000313" key="1">
    <source>
        <dbReference type="EMBL" id="AUX22655.1"/>
    </source>
</evidence>
<dbReference type="Proteomes" id="UP000295781">
    <property type="component" value="Chromosome"/>
</dbReference>
<sequence>MSRRPIWEEIYNRFDPFQPAAEQARRADRPRSPAADIIKLLQAPFEGTRALVTGTTGTGKSTELLRIAEARSRHDFVVVLDLQRHFSDVVGDEQALQDISSWEVVFLAGLAVARAAKELLPYPLPDQHLEELARAWQKAAKAADTPAPPAQLDLGAVAKTMVVLASAAAPLAAPATAAAAAGTTAGLELLSAATKVADAATGALKWQLPIGRSQRRLPDQDEHAQNLLGAVNVLVGYVQSKLRRVLLVIDGLDRILEFERAEVLFLRSELIAQIACRMVVAGPFALHSHPAKGAIPRFSKNCVVFNEPVMQKGTESEPGPGVGFFCDVFRRRTADLGVPDLVPNDLLERLAYFSGGRVRDFVKLVRALAEQGWVDDAMHATQPLVDRVLDEMRRLLETGLDAGHVEVLERAAADPRRLIPADPRARELLDYGKLLPYPNESEWYFPHPLLTMHLVRTTRPGSHG</sequence>
<dbReference type="AlphaFoldDB" id="A0A4P2Q0E4"/>
<reference evidence="1 2" key="1">
    <citation type="submission" date="2015-09" db="EMBL/GenBank/DDBJ databases">
        <title>Sorangium comparison.</title>
        <authorList>
            <person name="Zaburannyi N."/>
            <person name="Bunk B."/>
            <person name="Overmann J."/>
            <person name="Mueller R."/>
        </authorList>
    </citation>
    <scope>NUCLEOTIDE SEQUENCE [LARGE SCALE GENOMIC DNA]</scope>
    <source>
        <strain evidence="1 2">So ceGT47</strain>
    </source>
</reference>
<name>A0A4P2Q0E4_SORCE</name>
<gene>
    <name evidence="1" type="ORF">SOCEGT47_031590</name>
</gene>
<dbReference type="OrthoDB" id="5485762at2"/>
<accession>A0A4P2Q0E4</accession>
<proteinExistence type="predicted"/>
<dbReference type="EMBL" id="CP012670">
    <property type="protein sequence ID" value="AUX22655.1"/>
    <property type="molecule type" value="Genomic_DNA"/>
</dbReference>
<protein>
    <submittedName>
        <fullName evidence="1">Uncharacterized protein</fullName>
    </submittedName>
</protein>